<reference evidence="1" key="1">
    <citation type="submission" date="2023-06" db="EMBL/GenBank/DDBJ databases">
        <title>Genomic analysis of the entomopathogenic nematode Steinernema hermaphroditum.</title>
        <authorList>
            <person name="Schwarz E.M."/>
            <person name="Heppert J.K."/>
            <person name="Baniya A."/>
            <person name="Schwartz H.T."/>
            <person name="Tan C.-H."/>
            <person name="Antoshechkin I."/>
            <person name="Sternberg P.W."/>
            <person name="Goodrich-Blair H."/>
            <person name="Dillman A.R."/>
        </authorList>
    </citation>
    <scope>NUCLEOTIDE SEQUENCE</scope>
    <source>
        <strain evidence="1">PS9179</strain>
        <tissue evidence="1">Whole animal</tissue>
    </source>
</reference>
<keyword evidence="2" id="KW-1185">Reference proteome</keyword>
<proteinExistence type="predicted"/>
<name>A0AA39HUE3_9BILA</name>
<protein>
    <submittedName>
        <fullName evidence="1">Uncharacterized protein</fullName>
    </submittedName>
</protein>
<dbReference type="AlphaFoldDB" id="A0AA39HUE3"/>
<evidence type="ECO:0000313" key="2">
    <source>
        <dbReference type="Proteomes" id="UP001175271"/>
    </source>
</evidence>
<sequence length="443" mass="50538">MARLSEDVLIKIIENCDGQTVFEGTRTASSALHALSVKYGPKIELTLKIDDHSHGRRISIQPRHSHNDASSFSTKRNKRFGCLLNPGGKELTELTLIEAEKELSEMPHFFIITELSLKLTRRDRREKDSDLNTEELCRFAMTHRRLFQIKDVCIEHGDLQDERQFLELEGIIKTFGLHGLNVDLKLNIGHCVKKFTQLYQQYHLHAKTLRLKLSSQAELDQILFFLISNADEYLSHNAAVFLKVHAEISVRDLFEKGNVFAKALSIRQHSNLHFLSLKAVEPELAEFVEIEKQFHRFKKSQSVGYSVDYSYGVNIRLAQAFNTSKISFDDKMGLDSGVLFECKITAQKPVLLRLIMLGVIDTIMGIQCCKLRAGESKTFTAKPRKRGDDEPEIGYCIPIALITFVELSDDSNIEEDWINLYSGVEMPETKIEECPFSIEAVEI</sequence>
<comment type="caution">
    <text evidence="1">The sequence shown here is derived from an EMBL/GenBank/DDBJ whole genome shotgun (WGS) entry which is preliminary data.</text>
</comment>
<dbReference type="Proteomes" id="UP001175271">
    <property type="component" value="Unassembled WGS sequence"/>
</dbReference>
<evidence type="ECO:0000313" key="1">
    <source>
        <dbReference type="EMBL" id="KAK0412285.1"/>
    </source>
</evidence>
<organism evidence="1 2">
    <name type="scientific">Steinernema hermaphroditum</name>
    <dbReference type="NCBI Taxonomy" id="289476"/>
    <lineage>
        <taxon>Eukaryota</taxon>
        <taxon>Metazoa</taxon>
        <taxon>Ecdysozoa</taxon>
        <taxon>Nematoda</taxon>
        <taxon>Chromadorea</taxon>
        <taxon>Rhabditida</taxon>
        <taxon>Tylenchina</taxon>
        <taxon>Panagrolaimomorpha</taxon>
        <taxon>Strongyloidoidea</taxon>
        <taxon>Steinernematidae</taxon>
        <taxon>Steinernema</taxon>
    </lineage>
</organism>
<dbReference type="EMBL" id="JAUCMV010000003">
    <property type="protein sequence ID" value="KAK0412285.1"/>
    <property type="molecule type" value="Genomic_DNA"/>
</dbReference>
<accession>A0AA39HUE3</accession>
<gene>
    <name evidence="1" type="ORF">QR680_006129</name>
</gene>